<evidence type="ECO:0000256" key="3">
    <source>
        <dbReference type="ARBA" id="ARBA00012083"/>
    </source>
</evidence>
<dbReference type="InterPro" id="IPR008183">
    <property type="entry name" value="Aldose_1/G6P_1-epimerase"/>
</dbReference>
<comment type="caution">
    <text evidence="5">The sequence shown here is derived from an EMBL/GenBank/DDBJ whole genome shotgun (WGS) entry which is preliminary data.</text>
</comment>
<dbReference type="InterPro" id="IPR014718">
    <property type="entry name" value="GH-type_carb-bd"/>
</dbReference>
<dbReference type="GO" id="GO:0005975">
    <property type="term" value="P:carbohydrate metabolic process"/>
    <property type="evidence" value="ECO:0007669"/>
    <property type="project" value="InterPro"/>
</dbReference>
<dbReference type="Pfam" id="PF01263">
    <property type="entry name" value="Aldose_epim"/>
    <property type="match status" value="1"/>
</dbReference>
<evidence type="ECO:0000313" key="6">
    <source>
        <dbReference type="Proteomes" id="UP000011777"/>
    </source>
</evidence>
<evidence type="ECO:0000256" key="4">
    <source>
        <dbReference type="ARBA" id="ARBA00023235"/>
    </source>
</evidence>
<dbReference type="STRING" id="1245528.M3JU44"/>
<dbReference type="HOGENOM" id="CLU_048345_1_1_1"/>
<dbReference type="AlphaFoldDB" id="M3JU44"/>
<dbReference type="InterPro" id="IPR025532">
    <property type="entry name" value="G6P_1-epimerase"/>
</dbReference>
<comment type="catalytic activity">
    <reaction evidence="1">
        <text>alpha-D-glucose 6-phosphate = beta-D-glucose 6-phosphate</text>
        <dbReference type="Rhea" id="RHEA:16249"/>
        <dbReference type="ChEBI" id="CHEBI:58225"/>
        <dbReference type="ChEBI" id="CHEBI:58247"/>
        <dbReference type="EC" id="5.1.3.15"/>
    </reaction>
</comment>
<dbReference type="Gene3D" id="2.70.98.10">
    <property type="match status" value="1"/>
</dbReference>
<dbReference type="GO" id="GO:0047938">
    <property type="term" value="F:glucose-6-phosphate 1-epimerase activity"/>
    <property type="evidence" value="ECO:0007669"/>
    <property type="project" value="UniProtKB-EC"/>
</dbReference>
<dbReference type="eggNOG" id="KOG1594">
    <property type="taxonomic scope" value="Eukaryota"/>
</dbReference>
<reference evidence="5 6" key="1">
    <citation type="submission" date="2013-02" db="EMBL/GenBank/DDBJ databases">
        <title>Genome sequence of Candida maltosa Xu316, a potential industrial strain for xylitol and ethanol production.</title>
        <authorList>
            <person name="Yu J."/>
            <person name="Wang Q."/>
            <person name="Geng X."/>
            <person name="Bao W."/>
            <person name="He P."/>
            <person name="Cai J."/>
        </authorList>
    </citation>
    <scope>NUCLEOTIDE SEQUENCE [LARGE SCALE GENOMIC DNA]</scope>
    <source>
        <strain evidence="6">Xu316</strain>
    </source>
</reference>
<keyword evidence="4" id="KW-0413">Isomerase</keyword>
<dbReference type="EMBL" id="AOGT01002026">
    <property type="protein sequence ID" value="EMG46390.1"/>
    <property type="molecule type" value="Genomic_DNA"/>
</dbReference>
<dbReference type="CDD" id="cd09020">
    <property type="entry name" value="D-hex-6-P-epi_like"/>
    <property type="match status" value="1"/>
</dbReference>
<comment type="similarity">
    <text evidence="2">Belongs to the glucose-6-phosphate 1-epimerase family.</text>
</comment>
<dbReference type="Proteomes" id="UP000011777">
    <property type="component" value="Unassembled WGS sequence"/>
</dbReference>
<evidence type="ECO:0000256" key="1">
    <source>
        <dbReference type="ARBA" id="ARBA00001096"/>
    </source>
</evidence>
<evidence type="ECO:0000256" key="2">
    <source>
        <dbReference type="ARBA" id="ARBA00005866"/>
    </source>
</evidence>
<dbReference type="PANTHER" id="PTHR11122:SF13">
    <property type="entry name" value="GLUCOSE-6-PHOSPHATE 1-EPIMERASE"/>
    <property type="match status" value="1"/>
</dbReference>
<accession>M3JU44</accession>
<organism evidence="5 6">
    <name type="scientific">Candida maltosa (strain Xu316)</name>
    <name type="common">Yeast</name>
    <dbReference type="NCBI Taxonomy" id="1245528"/>
    <lineage>
        <taxon>Eukaryota</taxon>
        <taxon>Fungi</taxon>
        <taxon>Dikarya</taxon>
        <taxon>Ascomycota</taxon>
        <taxon>Saccharomycotina</taxon>
        <taxon>Pichiomycetes</taxon>
        <taxon>Debaryomycetaceae</taxon>
        <taxon>Candida/Lodderomyces clade</taxon>
        <taxon>Candida</taxon>
    </lineage>
</organism>
<evidence type="ECO:0000313" key="5">
    <source>
        <dbReference type="EMBL" id="EMG46390.1"/>
    </source>
</evidence>
<dbReference type="PANTHER" id="PTHR11122">
    <property type="entry name" value="APOSPORY-ASSOCIATED PROTEIN C-RELATED"/>
    <property type="match status" value="1"/>
</dbReference>
<dbReference type="EC" id="5.1.3.15" evidence="3"/>
<protein>
    <recommendedName>
        <fullName evidence="3">glucose-6-phosphate 1-epimerase</fullName>
        <ecNumber evidence="3">5.1.3.15</ecNumber>
    </recommendedName>
</protein>
<gene>
    <name evidence="5" type="ORF">G210_3361</name>
</gene>
<proteinExistence type="inferred from homology"/>
<keyword evidence="6" id="KW-1185">Reference proteome</keyword>
<dbReference type="SUPFAM" id="SSF74650">
    <property type="entry name" value="Galactose mutarotase-like"/>
    <property type="match status" value="1"/>
</dbReference>
<sequence>MSKFSRFPLCFSSTLQLQFRCNVQKNVYAPTKIASFSTTQIFFQKRIKGQRVSMINHIVNFFSKPIDNNPTTESQPIPPEMPVEELEDRVIITDPTDASNSVTILKFGATVISWKNNNEEKLWLSEAAKLDGTKAVRGGIPLVFPVFGKQKDASHPTAKLPQHGFARNSTWEFLGQTTESPITVQFGLGPENVDPETLKLWNYDFTLILTVSLAKDKLVTSIDVENTGKEAFDFNWLFHTYYRIHDITDSLVNNLADQTTFDQLLGESYIEKAPLISFHEEFDRIYSNVSTQKTLQIVDKGKVLFNLDRKNLPDAVVWNPWIKKSEGMGDFEPKSGYHNMLCVEPGHVATLVTLPPGDKWSGAQEITVGGEIKVQAKIY</sequence>
<dbReference type="OMA" id="HPNDSHG"/>
<dbReference type="GO" id="GO:0005737">
    <property type="term" value="C:cytoplasm"/>
    <property type="evidence" value="ECO:0007669"/>
    <property type="project" value="TreeGrafter"/>
</dbReference>
<dbReference type="OrthoDB" id="1659429at2759"/>
<name>M3JU44_CANMX</name>
<dbReference type="GO" id="GO:0030246">
    <property type="term" value="F:carbohydrate binding"/>
    <property type="evidence" value="ECO:0007669"/>
    <property type="project" value="InterPro"/>
</dbReference>
<dbReference type="InterPro" id="IPR011013">
    <property type="entry name" value="Gal_mutarotase_sf_dom"/>
</dbReference>